<dbReference type="InterPro" id="IPR049165">
    <property type="entry name" value="GH39_as"/>
</dbReference>
<dbReference type="PRINTS" id="PR00745">
    <property type="entry name" value="GLHYDRLASE39"/>
</dbReference>
<keyword evidence="3" id="KW-0326">Glycosidase</keyword>
<dbReference type="AlphaFoldDB" id="A0A7V5CTU3"/>
<dbReference type="GO" id="GO:0005975">
    <property type="term" value="P:carbohydrate metabolic process"/>
    <property type="evidence" value="ECO:0007669"/>
    <property type="project" value="InterPro"/>
</dbReference>
<dbReference type="PROSITE" id="PS01027">
    <property type="entry name" value="GLYCOSYL_HYDROL_F39"/>
    <property type="match status" value="1"/>
</dbReference>
<evidence type="ECO:0000256" key="5">
    <source>
        <dbReference type="SAM" id="SignalP"/>
    </source>
</evidence>
<feature type="domain" description="Glycosyl hydrolases family 39 N-terminal catalytic" evidence="6">
    <location>
        <begin position="38"/>
        <end position="478"/>
    </location>
</feature>
<reference evidence="7" key="1">
    <citation type="journal article" date="2020" name="mSystems">
        <title>Genome- and Community-Level Interaction Insights into Carbon Utilization and Element Cycling Functions of Hydrothermarchaeota in Hydrothermal Sediment.</title>
        <authorList>
            <person name="Zhou Z."/>
            <person name="Liu Y."/>
            <person name="Xu W."/>
            <person name="Pan J."/>
            <person name="Luo Z.H."/>
            <person name="Li M."/>
        </authorList>
    </citation>
    <scope>NUCLEOTIDE SEQUENCE [LARGE SCALE GENOMIC DNA]</scope>
    <source>
        <strain evidence="7">SpSt-855</strain>
    </source>
</reference>
<dbReference type="SUPFAM" id="SSF51445">
    <property type="entry name" value="(Trans)glycosidases"/>
    <property type="match status" value="1"/>
</dbReference>
<dbReference type="InterPro" id="IPR051923">
    <property type="entry name" value="Glycosyl_Hydrolase_39"/>
</dbReference>
<evidence type="ECO:0000256" key="1">
    <source>
        <dbReference type="ARBA" id="ARBA00008875"/>
    </source>
</evidence>
<evidence type="ECO:0000313" key="7">
    <source>
        <dbReference type="EMBL" id="HGY95191.1"/>
    </source>
</evidence>
<comment type="similarity">
    <text evidence="1">Belongs to the glycosyl hydrolase 39 family.</text>
</comment>
<keyword evidence="2 7" id="KW-0378">Hydrolase</keyword>
<dbReference type="GO" id="GO:0004553">
    <property type="term" value="F:hydrolase activity, hydrolyzing O-glycosyl compounds"/>
    <property type="evidence" value="ECO:0007669"/>
    <property type="project" value="InterPro"/>
</dbReference>
<dbReference type="InterPro" id="IPR049166">
    <property type="entry name" value="GH39_cat"/>
</dbReference>
<gene>
    <name evidence="7" type="ORF">ENW50_10990</name>
</gene>
<dbReference type="InterPro" id="IPR000514">
    <property type="entry name" value="Glyco_hydro_39"/>
</dbReference>
<evidence type="ECO:0000256" key="3">
    <source>
        <dbReference type="ARBA" id="ARBA00023295"/>
    </source>
</evidence>
<evidence type="ECO:0000256" key="4">
    <source>
        <dbReference type="PIRSR" id="PIRSR600514-1"/>
    </source>
</evidence>
<evidence type="ECO:0000259" key="6">
    <source>
        <dbReference type="Pfam" id="PF01229"/>
    </source>
</evidence>
<dbReference type="SUPFAM" id="SSF51011">
    <property type="entry name" value="Glycosyl hydrolase domain"/>
    <property type="match status" value="1"/>
</dbReference>
<dbReference type="Gene3D" id="3.20.20.80">
    <property type="entry name" value="Glycosidases"/>
    <property type="match status" value="1"/>
</dbReference>
<dbReference type="Pfam" id="PF01229">
    <property type="entry name" value="Glyco_hydro_39"/>
    <property type="match status" value="1"/>
</dbReference>
<protein>
    <submittedName>
        <fullName evidence="7">Glycosyl hydrolase family 39</fullName>
    </submittedName>
</protein>
<dbReference type="PANTHER" id="PTHR12631">
    <property type="entry name" value="ALPHA-L-IDURONIDASE"/>
    <property type="match status" value="1"/>
</dbReference>
<evidence type="ECO:0000256" key="2">
    <source>
        <dbReference type="ARBA" id="ARBA00022801"/>
    </source>
</evidence>
<dbReference type="EMBL" id="DTKL01000068">
    <property type="protein sequence ID" value="HGY95191.1"/>
    <property type="molecule type" value="Genomic_DNA"/>
</dbReference>
<dbReference type="InterPro" id="IPR017853">
    <property type="entry name" value="GH"/>
</dbReference>
<dbReference type="PANTHER" id="PTHR12631:SF10">
    <property type="entry name" value="BETA-XYLOSIDASE-LIKE PROTEIN-RELATED"/>
    <property type="match status" value="1"/>
</dbReference>
<comment type="caution">
    <text evidence="7">The sequence shown here is derived from an EMBL/GenBank/DDBJ whole genome shotgun (WGS) entry which is preliminary data.</text>
</comment>
<keyword evidence="5" id="KW-0732">Signal</keyword>
<dbReference type="Gene3D" id="2.60.40.1500">
    <property type="entry name" value="Glycosyl hydrolase domain, family 39"/>
    <property type="match status" value="1"/>
</dbReference>
<feature type="chain" id="PRO_5031129579" evidence="5">
    <location>
        <begin position="25"/>
        <end position="508"/>
    </location>
</feature>
<name>A0A7V5CTU3_9BACT</name>
<sequence>MLTAIPRCLAAAAALALCFSPALAQNPAPTASTNSAPVTVNVHAAGTPFPHYWEQMFGSGRAHLVMRAQYQSDLDQVRKVTSFRYVRFHAILDDENGVYSVDKNGNPVYNWTYVDHIYDALLAHGIKPYVEISFMPNDLAEKKILQPFWYHPNISPPASYAKWDALITAFARHLIARYGIDEVSQWYFEVWNEPNIGFWGGKPAQSTYFDLYDHTARALKAVSTRLRVGGPATAQAAWVGDMIAHATKDHVPLDFVSTHVYGDDSAQNVFHDNRTIPPYQMVCYAVRKVHEEILHSTRPHIPLIWSEFNASYANHQDVTDSIFMGPWMANTLRECNGMTQMMSYWSFSDVFEEQGVKKTPFYGGFGLIAEDGIPKPSYDVFALLHHLGHRLLPAKATDALVTRNRRGQIVIAAWNLVDPGHTGPVKTIAFDLKGLAPLAHASVLRVDAQHGDTLAAWKAMGSPNYPTEAQIAALKKTAQIGPAQQIAVHRGHFSLTVPPMGLAVITVK</sequence>
<feature type="active site" description="Proton donor" evidence="4">
    <location>
        <position position="193"/>
    </location>
</feature>
<proteinExistence type="inferred from homology"/>
<feature type="signal peptide" evidence="5">
    <location>
        <begin position="1"/>
        <end position="24"/>
    </location>
</feature>
<accession>A0A7V5CTU3</accession>
<organism evidence="7">
    <name type="scientific">Acidobacterium capsulatum</name>
    <dbReference type="NCBI Taxonomy" id="33075"/>
    <lineage>
        <taxon>Bacteria</taxon>
        <taxon>Pseudomonadati</taxon>
        <taxon>Acidobacteriota</taxon>
        <taxon>Terriglobia</taxon>
        <taxon>Terriglobales</taxon>
        <taxon>Acidobacteriaceae</taxon>
        <taxon>Acidobacterium</taxon>
    </lineage>
</organism>